<dbReference type="GeneID" id="9946403"/>
<proteinExistence type="predicted"/>
<dbReference type="CTD" id="9946403"/>
<dbReference type="KEGG" id="loa:LOAG_08972"/>
<protein>
    <submittedName>
        <fullName evidence="1">Uncharacterized protein</fullName>
    </submittedName>
</protein>
<gene>
    <name evidence="1" type="ORF">LOAG_08972</name>
</gene>
<name>A0A1S0TSR9_LOALO</name>
<reference evidence="1" key="1">
    <citation type="submission" date="2012-04" db="EMBL/GenBank/DDBJ databases">
        <title>The Genome Sequence of Loa loa.</title>
        <authorList>
            <consortium name="The Broad Institute Genome Sequencing Platform"/>
            <consortium name="Broad Institute Genome Sequencing Center for Infectious Disease"/>
            <person name="Nutman T.B."/>
            <person name="Fink D.L."/>
            <person name="Russ C."/>
            <person name="Young S."/>
            <person name="Zeng Q."/>
            <person name="Gargeya S."/>
            <person name="Alvarado L."/>
            <person name="Berlin A."/>
            <person name="Chapman S.B."/>
            <person name="Chen Z."/>
            <person name="Freedman E."/>
            <person name="Gellesch M."/>
            <person name="Goldberg J."/>
            <person name="Griggs A."/>
            <person name="Gujja S."/>
            <person name="Heilman E.R."/>
            <person name="Heiman D."/>
            <person name="Howarth C."/>
            <person name="Mehta T."/>
            <person name="Neiman D."/>
            <person name="Pearson M."/>
            <person name="Roberts A."/>
            <person name="Saif S."/>
            <person name="Shea T."/>
            <person name="Shenoy N."/>
            <person name="Sisk P."/>
            <person name="Stolte C."/>
            <person name="Sykes S."/>
            <person name="White J."/>
            <person name="Yandava C."/>
            <person name="Haas B."/>
            <person name="Henn M.R."/>
            <person name="Nusbaum C."/>
            <person name="Birren B."/>
        </authorList>
    </citation>
    <scope>NUCLEOTIDE SEQUENCE [LARGE SCALE GENOMIC DNA]</scope>
</reference>
<dbReference type="InParanoid" id="A0A1S0TSR9"/>
<dbReference type="AlphaFoldDB" id="A0A1S0TSR9"/>
<accession>A0A1S0TSR9</accession>
<dbReference type="EMBL" id="JH712113">
    <property type="protein sequence ID" value="EFO19521.2"/>
    <property type="molecule type" value="Genomic_DNA"/>
</dbReference>
<sequence length="66" mass="7874">MEVTKSAKSDLHKVVVNSQCRLPINCDRWRMRRKIYMTDTESKRKGKECLTKLTVNRTKIDTKMWS</sequence>
<dbReference type="RefSeq" id="XP_003144550.2">
    <property type="nucleotide sequence ID" value="XM_003144502.2"/>
</dbReference>
<evidence type="ECO:0000313" key="1">
    <source>
        <dbReference type="EMBL" id="EFO19521.2"/>
    </source>
</evidence>
<organism evidence="1">
    <name type="scientific">Loa loa</name>
    <name type="common">Eye worm</name>
    <name type="synonym">Filaria loa</name>
    <dbReference type="NCBI Taxonomy" id="7209"/>
    <lineage>
        <taxon>Eukaryota</taxon>
        <taxon>Metazoa</taxon>
        <taxon>Ecdysozoa</taxon>
        <taxon>Nematoda</taxon>
        <taxon>Chromadorea</taxon>
        <taxon>Rhabditida</taxon>
        <taxon>Spirurina</taxon>
        <taxon>Spiruromorpha</taxon>
        <taxon>Filarioidea</taxon>
        <taxon>Onchocercidae</taxon>
        <taxon>Loa</taxon>
    </lineage>
</organism>